<dbReference type="GO" id="GO:0008610">
    <property type="term" value="P:lipid biosynthetic process"/>
    <property type="evidence" value="ECO:0007669"/>
    <property type="project" value="UniProtKB-ARBA"/>
</dbReference>
<evidence type="ECO:0000313" key="4">
    <source>
        <dbReference type="Proteomes" id="UP000199071"/>
    </source>
</evidence>
<gene>
    <name evidence="3" type="ORF">SAMN02982931_01168</name>
</gene>
<keyword evidence="1" id="KW-1133">Transmembrane helix</keyword>
<feature type="transmembrane region" description="Helical" evidence="1">
    <location>
        <begin position="215"/>
        <end position="236"/>
    </location>
</feature>
<keyword evidence="4" id="KW-1185">Reference proteome</keyword>
<dbReference type="STRING" id="665467.SAMN02982931_01168"/>
<dbReference type="EMBL" id="FMXQ01000002">
    <property type="protein sequence ID" value="SDB15087.1"/>
    <property type="molecule type" value="Genomic_DNA"/>
</dbReference>
<reference evidence="3 4" key="1">
    <citation type="submission" date="2016-10" db="EMBL/GenBank/DDBJ databases">
        <authorList>
            <person name="de Groot N.N."/>
        </authorList>
    </citation>
    <scope>NUCLEOTIDE SEQUENCE [LARGE SCALE GENOMIC DNA]</scope>
    <source>
        <strain evidence="3 4">ATCC 35022</strain>
    </source>
</reference>
<dbReference type="Pfam" id="PF00487">
    <property type="entry name" value="FA_desaturase"/>
    <property type="match status" value="1"/>
</dbReference>
<sequence length="367" mass="42357">MTDYIYSAEPPKRDYSLVGPETLRAEERGLATAEWYHTAIPRKRMKELMQRSDGPATRDIAIWAAVFFASAIGGFLTWGTWWCVPFFIVYGVLYGSSSDARWHEFGHRTAFRTQWKNDILYQIASFMVLREPEVWRWSHTRHHTDTIIVGRDPEIAAPRPPNLRELALAFLGLPQAKVYFKKVFLHASGRLSDEEKTFIPESEWDKVYRTARIHLAIYAAVILLSLATWSILPLMYVGLPSFYGAWWYLTTGLTQHAGLSEDVLDHRLNCRTVYMNPVARFLYLNMNYHVEHHMFPMVPYYNLPALHEEMKDDTPTPYSGFWEAYKEIIPTLIRQVKEPGYYVKRELPPTAKPFVPAGASTAGVAAE</sequence>
<proteinExistence type="predicted"/>
<keyword evidence="1" id="KW-0812">Transmembrane</keyword>
<feature type="transmembrane region" description="Helical" evidence="1">
    <location>
        <begin position="60"/>
        <end position="93"/>
    </location>
</feature>
<dbReference type="GO" id="GO:0016717">
    <property type="term" value="F:oxidoreductase activity, acting on paired donors, with oxidation of a pair of donors resulting in the reduction of molecular oxygen to two molecules of water"/>
    <property type="evidence" value="ECO:0007669"/>
    <property type="project" value="TreeGrafter"/>
</dbReference>
<name>A0A1G6B329_9HYPH</name>
<keyword evidence="1" id="KW-0472">Membrane</keyword>
<accession>A0A1G6B329</accession>
<evidence type="ECO:0000313" key="3">
    <source>
        <dbReference type="EMBL" id="SDB15087.1"/>
    </source>
</evidence>
<organism evidence="3 4">
    <name type="scientific">Bauldia litoralis</name>
    <dbReference type="NCBI Taxonomy" id="665467"/>
    <lineage>
        <taxon>Bacteria</taxon>
        <taxon>Pseudomonadati</taxon>
        <taxon>Pseudomonadota</taxon>
        <taxon>Alphaproteobacteria</taxon>
        <taxon>Hyphomicrobiales</taxon>
        <taxon>Kaistiaceae</taxon>
        <taxon>Bauldia</taxon>
    </lineage>
</organism>
<dbReference type="CDD" id="cd03511">
    <property type="entry name" value="Rhizopine-oxygenase-like"/>
    <property type="match status" value="1"/>
</dbReference>
<dbReference type="PANTHER" id="PTHR19353">
    <property type="entry name" value="FATTY ACID DESATURASE 2"/>
    <property type="match status" value="1"/>
</dbReference>
<protein>
    <submittedName>
        <fullName evidence="3">Fatty acid desaturase</fullName>
    </submittedName>
</protein>
<dbReference type="AlphaFoldDB" id="A0A1G6B329"/>
<evidence type="ECO:0000259" key="2">
    <source>
        <dbReference type="Pfam" id="PF00487"/>
    </source>
</evidence>
<dbReference type="Proteomes" id="UP000199071">
    <property type="component" value="Unassembled WGS sequence"/>
</dbReference>
<feature type="domain" description="Fatty acid desaturase" evidence="2">
    <location>
        <begin position="80"/>
        <end position="323"/>
    </location>
</feature>
<dbReference type="RefSeq" id="WP_090875408.1">
    <property type="nucleotide sequence ID" value="NZ_FMXQ01000002.1"/>
</dbReference>
<dbReference type="OrthoDB" id="9792534at2"/>
<dbReference type="PANTHER" id="PTHR19353:SF19">
    <property type="entry name" value="DELTA(5) FATTY ACID DESATURASE C-RELATED"/>
    <property type="match status" value="1"/>
</dbReference>
<dbReference type="InterPro" id="IPR005804">
    <property type="entry name" value="FA_desaturase_dom"/>
</dbReference>
<evidence type="ECO:0000256" key="1">
    <source>
        <dbReference type="SAM" id="Phobius"/>
    </source>
</evidence>
<dbReference type="InterPro" id="IPR039393">
    <property type="entry name" value="Rhizopine-oxygenase-like"/>
</dbReference>
<dbReference type="GO" id="GO:0016020">
    <property type="term" value="C:membrane"/>
    <property type="evidence" value="ECO:0007669"/>
    <property type="project" value="TreeGrafter"/>
</dbReference>
<dbReference type="InterPro" id="IPR012171">
    <property type="entry name" value="Fatty_acid_desaturase"/>
</dbReference>